<evidence type="ECO:0000313" key="3">
    <source>
        <dbReference type="Proteomes" id="UP001229313"/>
    </source>
</evidence>
<evidence type="ECO:0000256" key="1">
    <source>
        <dbReference type="SAM" id="MobiDB-lite"/>
    </source>
</evidence>
<feature type="region of interest" description="Disordered" evidence="1">
    <location>
        <begin position="48"/>
        <end position="138"/>
    </location>
</feature>
<sequence length="138" mass="14806">MSLTPLTQIATSLLTSGMLYDDDISLHDHRVRLRMALVLAKELIDASETKSAGGQTTNPAPTPAPAPAPSLKPKTTDTKNGVQVSVVARGISDERRDELRRALPINDPQIDTDPQEDTTPNSTKDAPPPGTVPRPKVH</sequence>
<name>A0ABY9PAR5_9GAMM</name>
<evidence type="ECO:0000313" key="2">
    <source>
        <dbReference type="EMBL" id="WMT02937.1"/>
    </source>
</evidence>
<feature type="compositionally biased region" description="Basic and acidic residues" evidence="1">
    <location>
        <begin position="91"/>
        <end position="101"/>
    </location>
</feature>
<feature type="compositionally biased region" description="Pro residues" evidence="1">
    <location>
        <begin position="60"/>
        <end position="70"/>
    </location>
</feature>
<dbReference type="EMBL" id="CP133568">
    <property type="protein sequence ID" value="WMT02937.1"/>
    <property type="molecule type" value="Genomic_DNA"/>
</dbReference>
<reference evidence="2 3" key="1">
    <citation type="submission" date="2023-08" db="EMBL/GenBank/DDBJ databases">
        <title>The whole genome sequence of Lysobacter yananisis.</title>
        <authorList>
            <person name="Sun H."/>
        </authorList>
    </citation>
    <scope>NUCLEOTIDE SEQUENCE [LARGE SCALE GENOMIC DNA]</scope>
    <source>
        <strain evidence="2 3">SNNU513</strain>
    </source>
</reference>
<proteinExistence type="predicted"/>
<dbReference type="RefSeq" id="WP_309151834.1">
    <property type="nucleotide sequence ID" value="NZ_CP133568.1"/>
</dbReference>
<accession>A0ABY9PAR5</accession>
<dbReference type="Proteomes" id="UP001229313">
    <property type="component" value="Chromosome"/>
</dbReference>
<keyword evidence="3" id="KW-1185">Reference proteome</keyword>
<protein>
    <submittedName>
        <fullName evidence="2">Uncharacterized protein</fullName>
    </submittedName>
</protein>
<organism evidence="2 3">
    <name type="scientific">Lysobacter yananisis</name>
    <dbReference type="NCBI Taxonomy" id="1003114"/>
    <lineage>
        <taxon>Bacteria</taxon>
        <taxon>Pseudomonadati</taxon>
        <taxon>Pseudomonadota</taxon>
        <taxon>Gammaproteobacteria</taxon>
        <taxon>Lysobacterales</taxon>
        <taxon>Lysobacteraceae</taxon>
        <taxon>Lysobacter</taxon>
    </lineage>
</organism>
<gene>
    <name evidence="2" type="ORF">RDV84_23735</name>
</gene>